<comment type="caution">
    <text evidence="3">The sequence shown here is derived from an EMBL/GenBank/DDBJ whole genome shotgun (WGS) entry which is preliminary data.</text>
</comment>
<dbReference type="GO" id="GO:0016787">
    <property type="term" value="F:hydrolase activity"/>
    <property type="evidence" value="ECO:0007669"/>
    <property type="project" value="UniProtKB-KW"/>
</dbReference>
<dbReference type="SUPFAM" id="SSF55811">
    <property type="entry name" value="Nudix"/>
    <property type="match status" value="1"/>
</dbReference>
<comment type="similarity">
    <text evidence="1">Belongs to the Nudix hydrolase family.</text>
</comment>
<name>A0ABW1SFI0_9LACO</name>
<reference evidence="4" key="1">
    <citation type="journal article" date="2019" name="Int. J. Syst. Evol. Microbiol.">
        <title>The Global Catalogue of Microorganisms (GCM) 10K type strain sequencing project: providing services to taxonomists for standard genome sequencing and annotation.</title>
        <authorList>
            <consortium name="The Broad Institute Genomics Platform"/>
            <consortium name="The Broad Institute Genome Sequencing Center for Infectious Disease"/>
            <person name="Wu L."/>
            <person name="Ma J."/>
        </authorList>
    </citation>
    <scope>NUCLEOTIDE SEQUENCE [LARGE SCALE GENOMIC DNA]</scope>
    <source>
        <strain evidence="4">CCM 8930</strain>
    </source>
</reference>
<dbReference type="PANTHER" id="PTHR43736">
    <property type="entry name" value="ADP-RIBOSE PYROPHOSPHATASE"/>
    <property type="match status" value="1"/>
</dbReference>
<sequence>MSKKFHHAFGVYGIITINSQLVVIKKTGGPYLNRYDLPGGSLDDGEPLNRAIGREIHEETQLTVERAVQLGTTSFRYPWCYQHWTFNQHICVFYEITQYTGSLATVVPQFVGQDALGAVAMSLDQLTLDNASPLVLKAIEYLKNQRHFDPCDQYFETWSVLTKPVF</sequence>
<dbReference type="PANTHER" id="PTHR43736:SF1">
    <property type="entry name" value="DIHYDRONEOPTERIN TRIPHOSPHATE DIPHOSPHATASE"/>
    <property type="match status" value="1"/>
</dbReference>
<dbReference type="RefSeq" id="WP_137617128.1">
    <property type="nucleotide sequence ID" value="NZ_BJDI01000017.1"/>
</dbReference>
<dbReference type="InterPro" id="IPR015797">
    <property type="entry name" value="NUDIX_hydrolase-like_dom_sf"/>
</dbReference>
<dbReference type="Gene3D" id="3.90.79.10">
    <property type="entry name" value="Nucleoside Triphosphate Pyrophosphohydrolase"/>
    <property type="match status" value="1"/>
</dbReference>
<dbReference type="EC" id="3.6.-.-" evidence="3"/>
<proteinExistence type="inferred from homology"/>
<dbReference type="Pfam" id="PF00293">
    <property type="entry name" value="NUDIX"/>
    <property type="match status" value="1"/>
</dbReference>
<dbReference type="Proteomes" id="UP001596171">
    <property type="component" value="Unassembled WGS sequence"/>
</dbReference>
<feature type="domain" description="Nudix hydrolase" evidence="2">
    <location>
        <begin position="4"/>
        <end position="143"/>
    </location>
</feature>
<keyword evidence="4" id="KW-1185">Reference proteome</keyword>
<evidence type="ECO:0000256" key="1">
    <source>
        <dbReference type="ARBA" id="ARBA00005582"/>
    </source>
</evidence>
<keyword evidence="3" id="KW-0378">Hydrolase</keyword>
<dbReference type="InterPro" id="IPR000086">
    <property type="entry name" value="NUDIX_hydrolase_dom"/>
</dbReference>
<evidence type="ECO:0000313" key="3">
    <source>
        <dbReference type="EMBL" id="MFC6200276.1"/>
    </source>
</evidence>
<dbReference type="EMBL" id="JBHSSE010000001">
    <property type="protein sequence ID" value="MFC6200276.1"/>
    <property type="molecule type" value="Genomic_DNA"/>
</dbReference>
<dbReference type="PROSITE" id="PS51462">
    <property type="entry name" value="NUDIX"/>
    <property type="match status" value="1"/>
</dbReference>
<dbReference type="CDD" id="cd04686">
    <property type="entry name" value="NUDIX_Hydrolase"/>
    <property type="match status" value="1"/>
</dbReference>
<protein>
    <submittedName>
        <fullName evidence="3">NUDIX hydrolase</fullName>
        <ecNumber evidence="3">3.6.-.-</ecNumber>
    </submittedName>
</protein>
<evidence type="ECO:0000259" key="2">
    <source>
        <dbReference type="PROSITE" id="PS51462"/>
    </source>
</evidence>
<gene>
    <name evidence="3" type="ORF">ACFP1L_00030</name>
</gene>
<accession>A0ABW1SFI0</accession>
<organism evidence="3 4">
    <name type="scientific">Lactiplantibacillus nangangensis</name>
    <dbReference type="NCBI Taxonomy" id="2559917"/>
    <lineage>
        <taxon>Bacteria</taxon>
        <taxon>Bacillati</taxon>
        <taxon>Bacillota</taxon>
        <taxon>Bacilli</taxon>
        <taxon>Lactobacillales</taxon>
        <taxon>Lactobacillaceae</taxon>
        <taxon>Lactiplantibacillus</taxon>
    </lineage>
</organism>
<evidence type="ECO:0000313" key="4">
    <source>
        <dbReference type="Proteomes" id="UP001596171"/>
    </source>
</evidence>